<gene>
    <name evidence="1" type="ORF">Vadar_012114</name>
</gene>
<sequence length="228" mass="25090">MIRGDGRWLPSIGLQWLINSISQSYHIRNPNTEDQNIHKELEKVEQDTPKSSSTNLKEDVLSKVLGPERRGCLRTYGKGVTLSKLAIISQANSRTAQLEEGQIAMKAQLAEMQNNNATKEGPTTQGPTTPIVSPAIVNPTCNAKCKLLDWMGTGEVVAEGRFSSSDSNAFVHHVPIGPNTMRVWVDVEMKRDRVYLWRSTGDMTTIAEALGSTVAWPADKVIFASSPE</sequence>
<proteinExistence type="predicted"/>
<name>A0ACB7XHN0_9ERIC</name>
<organism evidence="1 2">
    <name type="scientific">Vaccinium darrowii</name>
    <dbReference type="NCBI Taxonomy" id="229202"/>
    <lineage>
        <taxon>Eukaryota</taxon>
        <taxon>Viridiplantae</taxon>
        <taxon>Streptophyta</taxon>
        <taxon>Embryophyta</taxon>
        <taxon>Tracheophyta</taxon>
        <taxon>Spermatophyta</taxon>
        <taxon>Magnoliopsida</taxon>
        <taxon>eudicotyledons</taxon>
        <taxon>Gunneridae</taxon>
        <taxon>Pentapetalae</taxon>
        <taxon>asterids</taxon>
        <taxon>Ericales</taxon>
        <taxon>Ericaceae</taxon>
        <taxon>Vaccinioideae</taxon>
        <taxon>Vaccinieae</taxon>
        <taxon>Vaccinium</taxon>
    </lineage>
</organism>
<dbReference type="Proteomes" id="UP000828048">
    <property type="component" value="Chromosome 10"/>
</dbReference>
<evidence type="ECO:0000313" key="1">
    <source>
        <dbReference type="EMBL" id="KAH7840058.1"/>
    </source>
</evidence>
<keyword evidence="2" id="KW-1185">Reference proteome</keyword>
<evidence type="ECO:0000313" key="2">
    <source>
        <dbReference type="Proteomes" id="UP000828048"/>
    </source>
</evidence>
<dbReference type="EMBL" id="CM037160">
    <property type="protein sequence ID" value="KAH7840058.1"/>
    <property type="molecule type" value="Genomic_DNA"/>
</dbReference>
<protein>
    <submittedName>
        <fullName evidence="1">Uncharacterized protein</fullName>
    </submittedName>
</protein>
<accession>A0ACB7XHN0</accession>
<reference evidence="1 2" key="1">
    <citation type="journal article" date="2021" name="Hortic Res">
        <title>High-quality reference genome and annotation aids understanding of berry development for evergreen blueberry (Vaccinium darrowii).</title>
        <authorList>
            <person name="Yu J."/>
            <person name="Hulse-Kemp A.M."/>
            <person name="Babiker E."/>
            <person name="Staton M."/>
        </authorList>
    </citation>
    <scope>NUCLEOTIDE SEQUENCE [LARGE SCALE GENOMIC DNA]</scope>
    <source>
        <strain evidence="2">cv. NJ 8807/NJ 8810</strain>
        <tissue evidence="1">Young leaf</tissue>
    </source>
</reference>
<comment type="caution">
    <text evidence="1">The sequence shown here is derived from an EMBL/GenBank/DDBJ whole genome shotgun (WGS) entry which is preliminary data.</text>
</comment>